<dbReference type="PANTHER" id="PTHR46401">
    <property type="entry name" value="GLYCOSYLTRANSFERASE WBBK-RELATED"/>
    <property type="match status" value="1"/>
</dbReference>
<sequence length="951" mass="105521">MNLTKAIIEEGTAHEIWILLNNQIPATVKAIRDDLSDLLPQNRIITFESISRTNELNSKDIFRTKSGELCRQAFISALKPDFVLITSLFEGLGDDSVLSVENEGNPHNTAVILYDLIPLVQKDKYLVSDETKNHYMRKLENLCKAEVLLAISEFSRDEGLEVLGLQPERVINISSAIGDEFKPIDISPAEKSAFLSKMNIKKKFLMYIGSFDQRKNHRALIEAFSLLPKEIRSQYELVIAGNGWPAIYKELEDYASSCGLSTGEVNFVGHIADQDLLSLYNLCDLFVFPSLFEGFGLPILEAMSCGKPAIGSNSTSIPEVVGHPDALFDPTSPASIAAKIKEVLTSQELYDLLCSHALKHSKRFSWNKSAIKAIAAMEAKHAQTVSGRSLAIDDSIFDRANLIKKISDIPESKTAPESCLAEISSAIAVNEYLAKAYTAVDNSQEMPFGKEKVGIITTWNTKCGIATYSKYLMRDYPSSYTVLAPYADALTEDDEDFVSRCWEVGEKDNFSKLEQCIEEKNLTAILIQFNYGFFNFNDLSNLIKKLASKDILCFVELHSTIDPPPHILDKKLSDLSGAFKLCAAVLVHSENDVSRLAKIGIAQNVQILQHGVNRPKPLEVKYDKAEDEFVVASYGFFLPHKGLFELIKAFALFSKGDIKKKLLLVNAEYPAPISRELIDEGKRLAAELKIQDQVTFISDFLSDEESLGYLSKSDVVVYPYQETGESASGAIRLGLASKKLVLVTPLNIFRDIDDLVIKAKSTSIEDIAAALTNVENIVKTGDATLKKSIIRRQLWLDSHDYKNLSKQINFLIGSFREINEFYGIKLTFDAIDKSFRSVVGTRIGNTVATDGREGVLLFGPYIGLASNSYNLKITGNCSDTNSADVMDVFLKHTDGSHSIEYISVPRSGSTLKEINFSIDKPIINFEIQIITGGQINIALDKIVISANRRIS</sequence>
<evidence type="ECO:0000313" key="3">
    <source>
        <dbReference type="EMBL" id="QKV54845.1"/>
    </source>
</evidence>
<dbReference type="Gene3D" id="3.40.50.2000">
    <property type="entry name" value="Glycogen Phosphorylase B"/>
    <property type="match status" value="2"/>
</dbReference>
<evidence type="ECO:0000313" key="4">
    <source>
        <dbReference type="Proteomes" id="UP000509579"/>
    </source>
</evidence>
<dbReference type="InterPro" id="IPR001296">
    <property type="entry name" value="Glyco_trans_1"/>
</dbReference>
<feature type="domain" description="Glycosyl transferase family 1" evidence="2">
    <location>
        <begin position="621"/>
        <end position="727"/>
    </location>
</feature>
<evidence type="ECO:0000256" key="1">
    <source>
        <dbReference type="ARBA" id="ARBA00022679"/>
    </source>
</evidence>
<keyword evidence="4" id="KW-1185">Reference proteome</keyword>
<protein>
    <submittedName>
        <fullName evidence="3">Glycosyltransferase</fullName>
    </submittedName>
</protein>
<dbReference type="PANTHER" id="PTHR46401:SF2">
    <property type="entry name" value="GLYCOSYLTRANSFERASE WBBK-RELATED"/>
    <property type="match status" value="1"/>
</dbReference>
<dbReference type="Pfam" id="PF00534">
    <property type="entry name" value="Glycos_transf_1"/>
    <property type="match status" value="2"/>
</dbReference>
<organism evidence="3 4">
    <name type="scientific">Comamonas antarctica</name>
    <dbReference type="NCBI Taxonomy" id="2743470"/>
    <lineage>
        <taxon>Bacteria</taxon>
        <taxon>Pseudomonadati</taxon>
        <taxon>Pseudomonadota</taxon>
        <taxon>Betaproteobacteria</taxon>
        <taxon>Burkholderiales</taxon>
        <taxon>Comamonadaceae</taxon>
        <taxon>Comamonas</taxon>
    </lineage>
</organism>
<keyword evidence="1 3" id="KW-0808">Transferase</keyword>
<dbReference type="CDD" id="cd03809">
    <property type="entry name" value="GT4_MtfB-like"/>
    <property type="match status" value="1"/>
</dbReference>
<dbReference type="AlphaFoldDB" id="A0A6N1XAK6"/>
<dbReference type="SUPFAM" id="SSF53756">
    <property type="entry name" value="UDP-Glycosyltransferase/glycogen phosphorylase"/>
    <property type="match status" value="2"/>
</dbReference>
<dbReference type="RefSeq" id="WP_175505641.1">
    <property type="nucleotide sequence ID" value="NZ_CP054840.1"/>
</dbReference>
<dbReference type="KEGG" id="aant:HUK68_19155"/>
<dbReference type="Proteomes" id="UP000509579">
    <property type="component" value="Chromosome"/>
</dbReference>
<feature type="domain" description="Glycosyl transferase family 1" evidence="2">
    <location>
        <begin position="199"/>
        <end position="351"/>
    </location>
</feature>
<evidence type="ECO:0000259" key="2">
    <source>
        <dbReference type="Pfam" id="PF00534"/>
    </source>
</evidence>
<accession>A0A6N1XAK6</accession>
<proteinExistence type="predicted"/>
<dbReference type="GO" id="GO:0009103">
    <property type="term" value="P:lipopolysaccharide biosynthetic process"/>
    <property type="evidence" value="ECO:0007669"/>
    <property type="project" value="TreeGrafter"/>
</dbReference>
<reference evidence="3 4" key="1">
    <citation type="submission" date="2020-06" db="EMBL/GenBank/DDBJ databases">
        <title>Acidovorax antarctica sp. nov., isolated from Corinth ice sheet soil, Antarctic Fields Peninsula.</title>
        <authorList>
            <person name="Xu Q."/>
            <person name="Peng F."/>
        </authorList>
    </citation>
    <scope>NUCLEOTIDE SEQUENCE [LARGE SCALE GENOMIC DNA]</scope>
    <source>
        <strain evidence="3 4">16-35-5</strain>
    </source>
</reference>
<gene>
    <name evidence="3" type="ORF">HUK68_19155</name>
</gene>
<name>A0A6N1XAK6_9BURK</name>
<dbReference type="EMBL" id="CP054840">
    <property type="protein sequence ID" value="QKV54845.1"/>
    <property type="molecule type" value="Genomic_DNA"/>
</dbReference>
<dbReference type="GO" id="GO:0016757">
    <property type="term" value="F:glycosyltransferase activity"/>
    <property type="evidence" value="ECO:0007669"/>
    <property type="project" value="InterPro"/>
</dbReference>